<evidence type="ECO:0000313" key="1">
    <source>
        <dbReference type="EMBL" id="OCT80114.1"/>
    </source>
</evidence>
<proteinExistence type="predicted"/>
<accession>A0A974CUN2</accession>
<reference evidence="2" key="1">
    <citation type="journal article" date="2016" name="Nature">
        <title>Genome evolution in the allotetraploid frog Xenopus laevis.</title>
        <authorList>
            <person name="Session A.M."/>
            <person name="Uno Y."/>
            <person name="Kwon T."/>
            <person name="Chapman J.A."/>
            <person name="Toyoda A."/>
            <person name="Takahashi S."/>
            <person name="Fukui A."/>
            <person name="Hikosaka A."/>
            <person name="Suzuki A."/>
            <person name="Kondo M."/>
            <person name="van Heeringen S.J."/>
            <person name="Quigley I."/>
            <person name="Heinz S."/>
            <person name="Ogino H."/>
            <person name="Ochi H."/>
            <person name="Hellsten U."/>
            <person name="Lyons J.B."/>
            <person name="Simakov O."/>
            <person name="Putnam N."/>
            <person name="Stites J."/>
            <person name="Kuroki Y."/>
            <person name="Tanaka T."/>
            <person name="Michiue T."/>
            <person name="Watanabe M."/>
            <person name="Bogdanovic O."/>
            <person name="Lister R."/>
            <person name="Georgiou G."/>
            <person name="Paranjpe S.S."/>
            <person name="van Kruijsbergen I."/>
            <person name="Shu S."/>
            <person name="Carlson J."/>
            <person name="Kinoshita T."/>
            <person name="Ohta Y."/>
            <person name="Mawaribuchi S."/>
            <person name="Jenkins J."/>
            <person name="Grimwood J."/>
            <person name="Schmutz J."/>
            <person name="Mitros T."/>
            <person name="Mozaffari S.V."/>
            <person name="Suzuki Y."/>
            <person name="Haramoto Y."/>
            <person name="Yamamoto T.S."/>
            <person name="Takagi C."/>
            <person name="Heald R."/>
            <person name="Miller K."/>
            <person name="Haudenschild C."/>
            <person name="Kitzman J."/>
            <person name="Nakayama T."/>
            <person name="Izutsu Y."/>
            <person name="Robert J."/>
            <person name="Fortriede J."/>
            <person name="Burns K."/>
            <person name="Lotay V."/>
            <person name="Karimi K."/>
            <person name="Yasuoka Y."/>
            <person name="Dichmann D.S."/>
            <person name="Flajnik M.F."/>
            <person name="Houston D.W."/>
            <person name="Shendure J."/>
            <person name="DuPasquier L."/>
            <person name="Vize P.D."/>
            <person name="Zorn A.M."/>
            <person name="Ito M."/>
            <person name="Marcotte E.M."/>
            <person name="Wallingford J.B."/>
            <person name="Ito Y."/>
            <person name="Asashima M."/>
            <person name="Ueno N."/>
            <person name="Matsuda Y."/>
            <person name="Veenstra G.J."/>
            <person name="Fujiyama A."/>
            <person name="Harland R.M."/>
            <person name="Taira M."/>
            <person name="Rokhsar D.S."/>
        </authorList>
    </citation>
    <scope>NUCLEOTIDE SEQUENCE [LARGE SCALE GENOMIC DNA]</scope>
    <source>
        <strain evidence="2">J</strain>
    </source>
</reference>
<protein>
    <submittedName>
        <fullName evidence="1">Uncharacterized protein</fullName>
    </submittedName>
</protein>
<dbReference type="Proteomes" id="UP000694892">
    <property type="component" value="Chromosome 5L"/>
</dbReference>
<sequence>MSYSNGMAKNYIPHNSSLLSFPGQRLRVQYSWPPWLTQCLQDFTWVCGCSIEIQEALLKIANAKRRL</sequence>
<gene>
    <name evidence="1" type="ORF">XELAEV_18026920mg</name>
</gene>
<name>A0A974CUN2_XENLA</name>
<dbReference type="EMBL" id="CM004474">
    <property type="protein sequence ID" value="OCT80114.1"/>
    <property type="molecule type" value="Genomic_DNA"/>
</dbReference>
<evidence type="ECO:0000313" key="2">
    <source>
        <dbReference type="Proteomes" id="UP000694892"/>
    </source>
</evidence>
<organism evidence="1 2">
    <name type="scientific">Xenopus laevis</name>
    <name type="common">African clawed frog</name>
    <dbReference type="NCBI Taxonomy" id="8355"/>
    <lineage>
        <taxon>Eukaryota</taxon>
        <taxon>Metazoa</taxon>
        <taxon>Chordata</taxon>
        <taxon>Craniata</taxon>
        <taxon>Vertebrata</taxon>
        <taxon>Euteleostomi</taxon>
        <taxon>Amphibia</taxon>
        <taxon>Batrachia</taxon>
        <taxon>Anura</taxon>
        <taxon>Pipoidea</taxon>
        <taxon>Pipidae</taxon>
        <taxon>Xenopodinae</taxon>
        <taxon>Xenopus</taxon>
        <taxon>Xenopus</taxon>
    </lineage>
</organism>
<dbReference type="AlphaFoldDB" id="A0A974CUN2"/>